<dbReference type="PATRIC" id="fig|449659.4.peg.1944"/>
<dbReference type="Gene3D" id="3.40.50.1000">
    <property type="entry name" value="HAD superfamily/HAD-like"/>
    <property type="match status" value="1"/>
</dbReference>
<comment type="caution">
    <text evidence="1">The sequence shown here is derived from an EMBL/GenBank/DDBJ whole genome shotgun (WGS) entry which is preliminary data.</text>
</comment>
<name>A0A0R2LK93_9LACO</name>
<dbReference type="InterPro" id="IPR006379">
    <property type="entry name" value="HAD-SF_hydro_IIB"/>
</dbReference>
<dbReference type="Pfam" id="PF08282">
    <property type="entry name" value="Hydrolase_3"/>
    <property type="match status" value="1"/>
</dbReference>
<evidence type="ECO:0000313" key="2">
    <source>
        <dbReference type="Proteomes" id="UP000051886"/>
    </source>
</evidence>
<dbReference type="CDD" id="cd07516">
    <property type="entry name" value="HAD_Pase"/>
    <property type="match status" value="1"/>
</dbReference>
<accession>A0A0R2LK93</accession>
<reference evidence="1 2" key="1">
    <citation type="journal article" date="2015" name="Genome Announc.">
        <title>Expanding the biotechnology potential of lactobacilli through comparative genomics of 213 strains and associated genera.</title>
        <authorList>
            <person name="Sun Z."/>
            <person name="Harris H.M."/>
            <person name="McCann A."/>
            <person name="Guo C."/>
            <person name="Argimon S."/>
            <person name="Zhang W."/>
            <person name="Yang X."/>
            <person name="Jeffery I.B."/>
            <person name="Cooney J.C."/>
            <person name="Kagawa T.F."/>
            <person name="Liu W."/>
            <person name="Song Y."/>
            <person name="Salvetti E."/>
            <person name="Wrobel A."/>
            <person name="Rasinkangas P."/>
            <person name="Parkhill J."/>
            <person name="Rea M.C."/>
            <person name="O'Sullivan O."/>
            <person name="Ritari J."/>
            <person name="Douillard F.P."/>
            <person name="Paul Ross R."/>
            <person name="Yang R."/>
            <person name="Briner A.E."/>
            <person name="Felis G.E."/>
            <person name="de Vos W.M."/>
            <person name="Barrangou R."/>
            <person name="Klaenhammer T.R."/>
            <person name="Caufield P.W."/>
            <person name="Cui Y."/>
            <person name="Zhang H."/>
            <person name="O'Toole P.W."/>
        </authorList>
    </citation>
    <scope>NUCLEOTIDE SEQUENCE [LARGE SCALE GENOMIC DNA]</scope>
    <source>
        <strain evidence="1 2">NBRC 103219</strain>
    </source>
</reference>
<dbReference type="STRING" id="449659.IV66_GL001895"/>
<proteinExistence type="predicted"/>
<dbReference type="GO" id="GO:0005829">
    <property type="term" value="C:cytosol"/>
    <property type="evidence" value="ECO:0007669"/>
    <property type="project" value="TreeGrafter"/>
</dbReference>
<sequence>MDSTGKILPSTKEALQKALKQGIKVVLCSGRPLPGVAPFLKELKITGDDQYVVTYNGSVVESVTGKVVAEAGLNNDVYRQIDTYSKKHGLQYNVLDRKGNIYTSNHNVNRVSVIQAWENNAGILIREPEEMPMDFSIVKGIFVGETEDLNQVQASVQQEFGTKNYVVRAANNFLEIMNASVNKGLGLEKLANSLNILPEEIIVFGDEQNDIPMFDFAGQAVAMGNSSKIAKEHASYVTDSNDRNGIAKALDKLVFSA</sequence>
<organism evidence="1 2">
    <name type="scientific">Ligilactobacillus pobuzihii</name>
    <dbReference type="NCBI Taxonomy" id="449659"/>
    <lineage>
        <taxon>Bacteria</taxon>
        <taxon>Bacillati</taxon>
        <taxon>Bacillota</taxon>
        <taxon>Bacilli</taxon>
        <taxon>Lactobacillales</taxon>
        <taxon>Lactobacillaceae</taxon>
        <taxon>Ligilactobacillus</taxon>
    </lineage>
</organism>
<keyword evidence="1" id="KW-0378">Hydrolase</keyword>
<dbReference type="Gene3D" id="3.30.1240.10">
    <property type="match status" value="1"/>
</dbReference>
<dbReference type="InterPro" id="IPR036412">
    <property type="entry name" value="HAD-like_sf"/>
</dbReference>
<dbReference type="NCBIfam" id="TIGR00099">
    <property type="entry name" value="Cof-subfamily"/>
    <property type="match status" value="1"/>
</dbReference>
<gene>
    <name evidence="1" type="ORF">IV66_GL001895</name>
</gene>
<dbReference type="NCBIfam" id="TIGR01484">
    <property type="entry name" value="HAD-SF-IIB"/>
    <property type="match status" value="1"/>
</dbReference>
<evidence type="ECO:0000313" key="1">
    <source>
        <dbReference type="EMBL" id="KRN98564.1"/>
    </source>
</evidence>
<protein>
    <submittedName>
        <fullName evidence="1">HAD superfamily hydrolase</fullName>
    </submittedName>
</protein>
<dbReference type="Proteomes" id="UP000051886">
    <property type="component" value="Unassembled WGS sequence"/>
</dbReference>
<dbReference type="GO" id="GO:0016791">
    <property type="term" value="F:phosphatase activity"/>
    <property type="evidence" value="ECO:0007669"/>
    <property type="project" value="TreeGrafter"/>
</dbReference>
<dbReference type="EMBL" id="JQCN01000045">
    <property type="protein sequence ID" value="KRN98564.1"/>
    <property type="molecule type" value="Genomic_DNA"/>
</dbReference>
<dbReference type="AlphaFoldDB" id="A0A0R2LK93"/>
<keyword evidence="2" id="KW-1185">Reference proteome</keyword>
<dbReference type="PANTHER" id="PTHR10000">
    <property type="entry name" value="PHOSPHOSERINE PHOSPHATASE"/>
    <property type="match status" value="1"/>
</dbReference>
<dbReference type="InterPro" id="IPR023214">
    <property type="entry name" value="HAD_sf"/>
</dbReference>
<dbReference type="SUPFAM" id="SSF56784">
    <property type="entry name" value="HAD-like"/>
    <property type="match status" value="1"/>
</dbReference>
<dbReference type="PANTHER" id="PTHR10000:SF8">
    <property type="entry name" value="HAD SUPERFAMILY HYDROLASE-LIKE, TYPE 3"/>
    <property type="match status" value="1"/>
</dbReference>
<dbReference type="GO" id="GO:0000287">
    <property type="term" value="F:magnesium ion binding"/>
    <property type="evidence" value="ECO:0007669"/>
    <property type="project" value="TreeGrafter"/>
</dbReference>
<dbReference type="InterPro" id="IPR000150">
    <property type="entry name" value="Cof"/>
</dbReference>